<dbReference type="GO" id="GO:0000712">
    <property type="term" value="P:resolution of meiotic recombination intermediates"/>
    <property type="evidence" value="ECO:0007669"/>
    <property type="project" value="TreeGrafter"/>
</dbReference>
<sequence length="1303" mass="145622">MRTHFADFDYFVTSPIRGLETLAFQQLPVPQVSPSPPTSSFSDLLFRCFGSAVYVSLGIEKLPVETALSKFFSEVLPQKIEFGAEDLDDGGPYASREIFSTRDFETESSEETKVLNEENEVGDQRTSGSEAIRIEVPKRYEMPQFETPELDAFMDMLKPGLSCHYPCEVQSIISVEKIAFEYPVGQIDNLEDDCSFQDQIHFNQITFPVLEVDEIVLEKIEDFSMEENLHSVFEDIELEHSQKDILDIGDKELLGSKEYDVSGCLSDHYLSFHSSGSELEFLDNLPEVDLESLVEISQNKINSGAQWTSDYDCSLSDKPVVYEEFQILDVDSLPIFEALLNRQVTCEPVPCDWMFNEEANFKDFNQLIVSHELTLVDDSFKSLPVPVICGDEKISSIYAIIEGKLANLRPQPPSALDGIYLDWHLLEDNKYSNTSYCKNILKDVGSQSIDYDWDSFGDRNAVYDFVLSDDHPYGFIMDDNGEPKEFLSDLSITTSIGVAGESSSKFPQADNGERMAKKNSGTASLLFRPNSESTDLNFFFNAQKATKQRNGEPTIRAVSNNATSPKSSLGNSVAAISRGGESVTISDTDENVNNQKQRFNYLSMEIEYDTGAKEAPDKVEATNMPFPSMPFVKESYDSMVSFPETVIVVNTQTLDKMIVSRSTYQRILALEKEGAQVVERDSDLPVDIIVNSATCLVWYDSRNIGKKATDSDEASSCLPLCIDNIATNVLTLLSFNFSRCIMVFEGDGGFLSTVMESSEGFYAAAASLGIDVQLFCSHSSEVTEEIIMSSIVDDPRGVYPRMPESETLAEFFLNKFPSVNPLTAHAILSSGATLAEFLGWSDEHRIHALQKYHVPDESITLLGALCKYGEREDSRSIMTDCSSSVSSGTDSKNFNINVASKRKRWEYDGILHKSDTHMDDLLPVDPVNQFSNDNSNPSSSETKHYDSSMSRVPETFHEFRKPRLCGSNLFHQERGLEVSIMMDPSAVPKPHDFQMSKEPQMLKKIIKPELSLNDFQMSKEPHGTDVALLKSFDLHHINSSEFLFEDEKGEVVDLTGSPGSGKGFSSVADPTSFLMPEIEMDATRKSRTARRLSFGKNHQTTFPTSAELFSGENIWNSVEDQRHILQVGVNSYSDTNLGDDVSLFRQPDKLVEDCFKPRPAEKSHSLQFQENSSYLEFGGTPLSNALSLSDPGKNSPWTQDFLDRIREKSKSRLCSQSLPCDSPAPCLGSLRSTSKVTKRRSPSILEFFKYQGGSTTRRIPEQKKQKQSMQSSSSSKDVKTSASASASILRARTPLDKRSRQVV</sequence>
<dbReference type="EMBL" id="BTGU01000018">
    <property type="protein sequence ID" value="GMN44613.1"/>
    <property type="molecule type" value="Genomic_DNA"/>
</dbReference>
<dbReference type="InterPro" id="IPR038824">
    <property type="entry name" value="SHOC1-like"/>
</dbReference>
<comment type="caution">
    <text evidence="2">The sequence shown here is derived from an EMBL/GenBank/DDBJ whole genome shotgun (WGS) entry which is preliminary data.</text>
</comment>
<proteinExistence type="predicted"/>
<feature type="region of interest" description="Disordered" evidence="1">
    <location>
        <begin position="922"/>
        <end position="951"/>
    </location>
</feature>
<feature type="compositionally biased region" description="Low complexity" evidence="1">
    <location>
        <begin position="1267"/>
        <end position="1287"/>
    </location>
</feature>
<evidence type="ECO:0000313" key="3">
    <source>
        <dbReference type="Proteomes" id="UP001187192"/>
    </source>
</evidence>
<accession>A0AA87ZYF6</accession>
<evidence type="ECO:0000313" key="2">
    <source>
        <dbReference type="EMBL" id="GMN44613.1"/>
    </source>
</evidence>
<evidence type="ECO:0008006" key="4">
    <source>
        <dbReference type="Google" id="ProtNLM"/>
    </source>
</evidence>
<name>A0AA87ZYF6_FICCA</name>
<organism evidence="2 3">
    <name type="scientific">Ficus carica</name>
    <name type="common">Common fig</name>
    <dbReference type="NCBI Taxonomy" id="3494"/>
    <lineage>
        <taxon>Eukaryota</taxon>
        <taxon>Viridiplantae</taxon>
        <taxon>Streptophyta</taxon>
        <taxon>Embryophyta</taxon>
        <taxon>Tracheophyta</taxon>
        <taxon>Spermatophyta</taxon>
        <taxon>Magnoliopsida</taxon>
        <taxon>eudicotyledons</taxon>
        <taxon>Gunneridae</taxon>
        <taxon>Pentapetalae</taxon>
        <taxon>rosids</taxon>
        <taxon>fabids</taxon>
        <taxon>Rosales</taxon>
        <taxon>Moraceae</taxon>
        <taxon>Ficeae</taxon>
        <taxon>Ficus</taxon>
    </lineage>
</organism>
<reference evidence="2" key="1">
    <citation type="submission" date="2023-07" db="EMBL/GenBank/DDBJ databases">
        <title>draft genome sequence of fig (Ficus carica).</title>
        <authorList>
            <person name="Takahashi T."/>
            <person name="Nishimura K."/>
        </authorList>
    </citation>
    <scope>NUCLEOTIDE SEQUENCE</scope>
</reference>
<feature type="region of interest" description="Disordered" evidence="1">
    <location>
        <begin position="1252"/>
        <end position="1303"/>
    </location>
</feature>
<gene>
    <name evidence="2" type="ORF">TIFTF001_013794</name>
</gene>
<evidence type="ECO:0000256" key="1">
    <source>
        <dbReference type="SAM" id="MobiDB-lite"/>
    </source>
</evidence>
<dbReference type="PANTHER" id="PTHR35764">
    <property type="entry name" value="PROTEIN SHORTAGE IN CHIASMATA 1"/>
    <property type="match status" value="1"/>
</dbReference>
<dbReference type="PANTHER" id="PTHR35764:SF1">
    <property type="entry name" value="PROTEIN SHORTAGE IN CHIASMATA 1"/>
    <property type="match status" value="1"/>
</dbReference>
<keyword evidence="3" id="KW-1185">Reference proteome</keyword>
<feature type="compositionally biased region" description="Basic and acidic residues" evidence="1">
    <location>
        <begin position="1293"/>
        <end position="1303"/>
    </location>
</feature>
<feature type="compositionally biased region" description="Polar residues" evidence="1">
    <location>
        <begin position="928"/>
        <end position="940"/>
    </location>
</feature>
<protein>
    <recommendedName>
        <fullName evidence="4">Protein SHORTAGE IN CHIASMATA 1</fullName>
    </recommendedName>
</protein>
<dbReference type="Proteomes" id="UP001187192">
    <property type="component" value="Unassembled WGS sequence"/>
</dbReference>